<protein>
    <submittedName>
        <fullName evidence="1">Uncharacterized protein</fullName>
    </submittedName>
</protein>
<evidence type="ECO:0000313" key="2">
    <source>
        <dbReference type="Proteomes" id="UP000031737"/>
    </source>
</evidence>
<evidence type="ECO:0000313" key="1">
    <source>
        <dbReference type="EMBL" id="ESL07962.1"/>
    </source>
</evidence>
<proteinExistence type="predicted"/>
<name>A0A061J3S5_TRYRA</name>
<accession>A0A061J3S5</accession>
<dbReference type="VEuPathDB" id="TriTrypDB:TRSC58_04343"/>
<keyword evidence="2" id="KW-1185">Reference proteome</keyword>
<organism evidence="1 2">
    <name type="scientific">Trypanosoma rangeli SC58</name>
    <dbReference type="NCBI Taxonomy" id="429131"/>
    <lineage>
        <taxon>Eukaryota</taxon>
        <taxon>Discoba</taxon>
        <taxon>Euglenozoa</taxon>
        <taxon>Kinetoplastea</taxon>
        <taxon>Metakinetoplastina</taxon>
        <taxon>Trypanosomatida</taxon>
        <taxon>Trypanosomatidae</taxon>
        <taxon>Trypanosoma</taxon>
        <taxon>Herpetosoma</taxon>
    </lineage>
</organism>
<gene>
    <name evidence="1" type="ORF">TRSC58_04343</name>
</gene>
<comment type="caution">
    <text evidence="1">The sequence shown here is derived from an EMBL/GenBank/DDBJ whole genome shotgun (WGS) entry which is preliminary data.</text>
</comment>
<sequence length="253" mass="27779">MLLRCRRLRARSVISWVVRTTSVGVPFASSMGRAGACCRTSFFSRFFFVARRVLFPTPLRTAEETKTTSSATMEIKKNAHRLNRIFRKPKVMVAPRSWREEGDENHLHSGVSLALLNAMVQELTGEDKALAAAQQDPPSVLQEELAKRAARFGLPVEVSNGTGAGAADDGAALRKRMERFGSTTTTAMPALVVDEATLKAREARFKTQEGAAMDEAMQKRLARFGAAPAPVELKLSEADCEAMARRESRFASC</sequence>
<reference evidence="1 2" key="1">
    <citation type="submission" date="2013-07" db="EMBL/GenBank/DDBJ databases">
        <authorList>
            <person name="Stoco P.H."/>
            <person name="Wagner G."/>
            <person name="Gerber A."/>
            <person name="Zaha A."/>
            <person name="Thompson C."/>
            <person name="Bartholomeu D.C."/>
            <person name="Luckemeyer D.D."/>
            <person name="Bahia D."/>
            <person name="Loreto E."/>
            <person name="Prestes E.B."/>
            <person name="Lima F.M."/>
            <person name="Rodrigues-Luiz G."/>
            <person name="Vallejo G.A."/>
            <person name="Filho J.F."/>
            <person name="Monteiro K.M."/>
            <person name="Tyler K.M."/>
            <person name="de Almeida L.G."/>
            <person name="Ortiz M.F."/>
            <person name="Siervo M.A."/>
            <person name="de Moraes M.H."/>
            <person name="Cunha O.L."/>
            <person name="Mendonca-Neto R."/>
            <person name="Silva R."/>
            <person name="Teixeira S.M."/>
            <person name="Murta S.M."/>
            <person name="Sincero T.C."/>
            <person name="Mendes T.A."/>
            <person name="Urmenyi T.P."/>
            <person name="Silva V.G."/>
            <person name="da Rocha W.D."/>
            <person name="Andersson B."/>
            <person name="Romanha A.J."/>
            <person name="Steindel M."/>
            <person name="de Vasconcelos A.T."/>
            <person name="Grisard E.C."/>
        </authorList>
    </citation>
    <scope>NUCLEOTIDE SEQUENCE [LARGE SCALE GENOMIC DNA]</scope>
    <source>
        <strain evidence="1 2">SC58</strain>
    </source>
</reference>
<dbReference type="EMBL" id="AUPL01004343">
    <property type="protein sequence ID" value="ESL07962.1"/>
    <property type="molecule type" value="Genomic_DNA"/>
</dbReference>
<dbReference type="AlphaFoldDB" id="A0A061J3S5"/>
<dbReference type="OrthoDB" id="248178at2759"/>
<dbReference type="Proteomes" id="UP000031737">
    <property type="component" value="Unassembled WGS sequence"/>
</dbReference>